<evidence type="ECO:0000256" key="3">
    <source>
        <dbReference type="ARBA" id="ARBA00023002"/>
    </source>
</evidence>
<protein>
    <recommendedName>
        <fullName evidence="8">4-hydroxyphenylacetate 3-hydroxylase</fullName>
    </recommendedName>
</protein>
<evidence type="ECO:0000259" key="5">
    <source>
        <dbReference type="Pfam" id="PF11794"/>
    </source>
</evidence>
<dbReference type="Gene3D" id="1.20.140.10">
    <property type="entry name" value="Butyryl-CoA Dehydrogenase, subunit A, domain 3"/>
    <property type="match status" value="2"/>
</dbReference>
<feature type="domain" description="HpaB/PvcC/4-BUDH C-terminal" evidence="4">
    <location>
        <begin position="261"/>
        <end position="368"/>
    </location>
</feature>
<dbReference type="STRING" id="1850250.LPB142_07400"/>
<evidence type="ECO:0000256" key="2">
    <source>
        <dbReference type="ARBA" id="ARBA00022827"/>
    </source>
</evidence>
<dbReference type="Gene3D" id="2.40.110.10">
    <property type="entry name" value="Butyryl-CoA Dehydrogenase, subunit A, domain 2"/>
    <property type="match status" value="1"/>
</dbReference>
<dbReference type="InterPro" id="IPR024719">
    <property type="entry name" value="HpaB/PvcC/4-BUDH_C"/>
</dbReference>
<dbReference type="PANTHER" id="PTHR36117:SF3">
    <property type="entry name" value="4-HYDROXYPHENYLACETATE 3-MONOOXYGENASE-RELATED"/>
    <property type="match status" value="1"/>
</dbReference>
<feature type="domain" description="HpaB/PvcC/4-BUDH C-terminal" evidence="4">
    <location>
        <begin position="373"/>
        <end position="434"/>
    </location>
</feature>
<evidence type="ECO:0000313" key="6">
    <source>
        <dbReference type="EMBL" id="AOZ69170.1"/>
    </source>
</evidence>
<evidence type="ECO:0000259" key="4">
    <source>
        <dbReference type="Pfam" id="PF03241"/>
    </source>
</evidence>
<keyword evidence="3" id="KW-0560">Oxidoreductase</keyword>
<name>A0A1D9MBK4_9RHOB</name>
<evidence type="ECO:0000256" key="1">
    <source>
        <dbReference type="ARBA" id="ARBA00022630"/>
    </source>
</evidence>
<dbReference type="InterPro" id="IPR036250">
    <property type="entry name" value="AcylCo_DH-like_C"/>
</dbReference>
<dbReference type="Pfam" id="PF03241">
    <property type="entry name" value="HpaB"/>
    <property type="match status" value="2"/>
</dbReference>
<proteinExistence type="predicted"/>
<accession>A0A1D9MBK4</accession>
<keyword evidence="1" id="KW-0285">Flavoprotein</keyword>
<dbReference type="InterPro" id="IPR004925">
    <property type="entry name" value="HpaB/PvcC/4-BUDH"/>
</dbReference>
<evidence type="ECO:0000313" key="7">
    <source>
        <dbReference type="Proteomes" id="UP000176562"/>
    </source>
</evidence>
<dbReference type="Pfam" id="PF11794">
    <property type="entry name" value="HpaB_N"/>
    <property type="match status" value="1"/>
</dbReference>
<dbReference type="SUPFAM" id="SSF47203">
    <property type="entry name" value="Acyl-CoA dehydrogenase C-terminal domain-like"/>
    <property type="match status" value="1"/>
</dbReference>
<dbReference type="InterPro" id="IPR024674">
    <property type="entry name" value="HpaB/PvcC/4-BUDH_N"/>
</dbReference>
<evidence type="ECO:0008006" key="8">
    <source>
        <dbReference type="Google" id="ProtNLM"/>
    </source>
</evidence>
<dbReference type="InterPro" id="IPR009100">
    <property type="entry name" value="AcylCoA_DH/oxidase_NM_dom_sf"/>
</dbReference>
<dbReference type="AlphaFoldDB" id="A0A1D9MBK4"/>
<keyword evidence="2" id="KW-0274">FAD</keyword>
<dbReference type="EMBL" id="CP017781">
    <property type="protein sequence ID" value="AOZ69170.1"/>
    <property type="molecule type" value="Genomic_DNA"/>
</dbReference>
<organism evidence="6 7">
    <name type="scientific">Rhodobacter xanthinilyticus</name>
    <dbReference type="NCBI Taxonomy" id="1850250"/>
    <lineage>
        <taxon>Bacteria</taxon>
        <taxon>Pseudomonadati</taxon>
        <taxon>Pseudomonadota</taxon>
        <taxon>Alphaproteobacteria</taxon>
        <taxon>Rhodobacterales</taxon>
        <taxon>Rhodobacter group</taxon>
        <taxon>Rhodobacter</taxon>
    </lineage>
</organism>
<dbReference type="RefSeq" id="WP_071165981.1">
    <property type="nucleotide sequence ID" value="NZ_CP017781.1"/>
</dbReference>
<keyword evidence="7" id="KW-1185">Reference proteome</keyword>
<gene>
    <name evidence="6" type="ORF">LPB142_07400</name>
</gene>
<feature type="domain" description="HpaB/PvcC/4-BUDH N-terminal" evidence="5">
    <location>
        <begin position="4"/>
        <end position="248"/>
    </location>
</feature>
<dbReference type="PANTHER" id="PTHR36117">
    <property type="entry name" value="4-HYDROXYPHENYLACETATE 3-MONOOXYGENASE-RELATED"/>
    <property type="match status" value="1"/>
</dbReference>
<sequence>MIRTGAAYLASIRDARHVLCGGARVSDVTRAPGFAPMIAARARVHDLAQEAATAPLLTQIRAGEPCTVAAALPYAQADWWAKRRAAEVVLDALGGLPLRLGDETSGEFWALLDAAPALDALDPRFGAGVAAKVEAAAREDLFEVTAAAEPAGGAPLHAVRESDAGVVVRGAKVATAAAVANRVLVRPAPGEAGALAPEAALGFLCDLAAPGLTIHCAPAAAGGTGLALDEIDCILHFDDVLIPWENLLFYRQPEAARLLGATRHRYSAFPFLVRLLRQADLLLGAVLRALRQAGREADQGVQDSLVALAAYRTGIEAHLSAAVALAERSPGGLMMPAQAMLYAGRMAALEGLGPAMSRARLLCGGALALPEAGAEDEDRARLMGFARELINSAQAGHRLSYFGLAQGAPQAQRAALYGNFDFEGPLDLVRRAAGLGAIAAPAGAAPPAGALAPRATRWFSMELGCGAGCGPPTDKSERTQDGCREG</sequence>
<dbReference type="Gene3D" id="1.10.3140.10">
    <property type="entry name" value="4-hydroxybutyryl-coa dehydratase, domain 1"/>
    <property type="match status" value="1"/>
</dbReference>
<reference evidence="6 7" key="1">
    <citation type="submission" date="2016-10" db="EMBL/GenBank/DDBJ databases">
        <title>Rhodobacter sp. LPB0142, isolated from sea water.</title>
        <authorList>
            <person name="Kim E."/>
            <person name="Yi H."/>
        </authorList>
    </citation>
    <scope>NUCLEOTIDE SEQUENCE [LARGE SCALE GENOMIC DNA]</scope>
    <source>
        <strain evidence="6 7">LPB0142</strain>
    </source>
</reference>
<dbReference type="InterPro" id="IPR046373">
    <property type="entry name" value="Acyl-CoA_Oxase/DH_mid-dom_sf"/>
</dbReference>
<dbReference type="GO" id="GO:0016627">
    <property type="term" value="F:oxidoreductase activity, acting on the CH-CH group of donors"/>
    <property type="evidence" value="ECO:0007669"/>
    <property type="project" value="InterPro"/>
</dbReference>
<dbReference type="Proteomes" id="UP000176562">
    <property type="component" value="Chromosome"/>
</dbReference>
<dbReference type="SUPFAM" id="SSF56645">
    <property type="entry name" value="Acyl-CoA dehydrogenase NM domain-like"/>
    <property type="match status" value="1"/>
</dbReference>
<dbReference type="KEGG" id="rhp:LPB142_07400"/>